<dbReference type="InterPro" id="IPR018934">
    <property type="entry name" value="RIO_dom"/>
</dbReference>
<dbReference type="OrthoDB" id="205248at2759"/>
<reference evidence="25" key="1">
    <citation type="submission" date="2025-08" db="UniProtKB">
        <authorList>
            <consortium name="RefSeq"/>
        </authorList>
    </citation>
    <scope>IDENTIFICATION</scope>
    <source>
        <tissue evidence="25">Entire body</tissue>
    </source>
</reference>
<keyword evidence="6" id="KW-0690">Ribosome biogenesis</keyword>
<dbReference type="GO" id="GO:0004674">
    <property type="term" value="F:protein serine/threonine kinase activity"/>
    <property type="evidence" value="ECO:0007669"/>
    <property type="project" value="UniProtKB-UniRule"/>
</dbReference>
<accession>A0A1W4X9G6</accession>
<evidence type="ECO:0000256" key="15">
    <source>
        <dbReference type="ARBA" id="ARBA00022842"/>
    </source>
</evidence>
<dbReference type="InterPro" id="IPR011009">
    <property type="entry name" value="Kinase-like_dom_sf"/>
</dbReference>
<dbReference type="GeneID" id="108739567"/>
<evidence type="ECO:0000256" key="19">
    <source>
        <dbReference type="ARBA" id="ARBA00048679"/>
    </source>
</evidence>
<dbReference type="InterPro" id="IPR017406">
    <property type="entry name" value="Ser/Thr_kinase_Rio3"/>
</dbReference>
<evidence type="ECO:0000256" key="7">
    <source>
        <dbReference type="ARBA" id="ARBA00022527"/>
    </source>
</evidence>
<dbReference type="FunCoup" id="A0A1W4X9G6">
    <property type="interactions" value="1021"/>
</dbReference>
<comment type="similarity">
    <text evidence="3 22">Belongs to the protein kinase superfamily. RIO-type Ser/Thr kinase family.</text>
</comment>
<evidence type="ECO:0000256" key="4">
    <source>
        <dbReference type="ARBA" id="ARBA00012513"/>
    </source>
</evidence>
<dbReference type="GO" id="GO:0045087">
    <property type="term" value="P:innate immune response"/>
    <property type="evidence" value="ECO:0007669"/>
    <property type="project" value="UniProtKB-KW"/>
</dbReference>
<evidence type="ECO:0000256" key="6">
    <source>
        <dbReference type="ARBA" id="ARBA00022517"/>
    </source>
</evidence>
<dbReference type="SUPFAM" id="SSF56112">
    <property type="entry name" value="Protein kinase-like (PK-like)"/>
    <property type="match status" value="1"/>
</dbReference>
<keyword evidence="7 22" id="KW-0723">Serine/threonine-protein kinase</keyword>
<organism evidence="24 25">
    <name type="scientific">Agrilus planipennis</name>
    <name type="common">Emerald ash borer</name>
    <name type="synonym">Agrilus marcopoli</name>
    <dbReference type="NCBI Taxonomy" id="224129"/>
    <lineage>
        <taxon>Eukaryota</taxon>
        <taxon>Metazoa</taxon>
        <taxon>Ecdysozoa</taxon>
        <taxon>Arthropoda</taxon>
        <taxon>Hexapoda</taxon>
        <taxon>Insecta</taxon>
        <taxon>Pterygota</taxon>
        <taxon>Neoptera</taxon>
        <taxon>Endopterygota</taxon>
        <taxon>Coleoptera</taxon>
        <taxon>Polyphaga</taxon>
        <taxon>Elateriformia</taxon>
        <taxon>Buprestoidea</taxon>
        <taxon>Buprestidae</taxon>
        <taxon>Agrilinae</taxon>
        <taxon>Agrilus</taxon>
    </lineage>
</organism>
<dbReference type="InterPro" id="IPR000687">
    <property type="entry name" value="RIO_kinase"/>
</dbReference>
<dbReference type="PIRSF" id="PIRSF038146">
    <property type="entry name" value="Ser/Thr_PK_RIO3"/>
    <property type="match status" value="1"/>
</dbReference>
<evidence type="ECO:0000313" key="24">
    <source>
        <dbReference type="Proteomes" id="UP000192223"/>
    </source>
</evidence>
<dbReference type="Proteomes" id="UP000192223">
    <property type="component" value="Unplaced"/>
</dbReference>
<evidence type="ECO:0000256" key="22">
    <source>
        <dbReference type="PIRNR" id="PIRNR038146"/>
    </source>
</evidence>
<keyword evidence="17" id="KW-0051">Antiviral defense</keyword>
<dbReference type="GO" id="GO:0046872">
    <property type="term" value="F:metal ion binding"/>
    <property type="evidence" value="ECO:0007669"/>
    <property type="project" value="UniProtKB-UniRule"/>
</dbReference>
<comment type="subunit">
    <text evidence="20">Interacts with CASP10. Interacts with IRF3; RIOK3 probably mediates the interaction of TBK1 with IRF3. Associated with 40S pre-ribosomal particles.</text>
</comment>
<dbReference type="GO" id="GO:0042254">
    <property type="term" value="P:ribosome biogenesis"/>
    <property type="evidence" value="ECO:0007669"/>
    <property type="project" value="UniProtKB-KW"/>
</dbReference>
<dbReference type="FunFam" id="3.30.200.20:FF:000200">
    <property type="entry name" value="Serine/threonine-protein kinase RIO3"/>
    <property type="match status" value="1"/>
</dbReference>
<name>A0A1W4X9G6_AGRPL</name>
<dbReference type="PROSITE" id="PS01245">
    <property type="entry name" value="RIO1"/>
    <property type="match status" value="1"/>
</dbReference>
<comment type="cofactor">
    <cofactor evidence="1 22">
        <name>Mg(2+)</name>
        <dbReference type="ChEBI" id="CHEBI:18420"/>
    </cofactor>
</comment>
<dbReference type="KEGG" id="apln:108739567"/>
<evidence type="ECO:0000256" key="3">
    <source>
        <dbReference type="ARBA" id="ARBA00009196"/>
    </source>
</evidence>
<comment type="catalytic activity">
    <reaction evidence="18 22">
        <text>L-threonyl-[protein] + ATP = O-phospho-L-threonyl-[protein] + ADP + H(+)</text>
        <dbReference type="Rhea" id="RHEA:46608"/>
        <dbReference type="Rhea" id="RHEA-COMP:11060"/>
        <dbReference type="Rhea" id="RHEA-COMP:11605"/>
        <dbReference type="ChEBI" id="CHEBI:15378"/>
        <dbReference type="ChEBI" id="CHEBI:30013"/>
        <dbReference type="ChEBI" id="CHEBI:30616"/>
        <dbReference type="ChEBI" id="CHEBI:61977"/>
        <dbReference type="ChEBI" id="CHEBI:456216"/>
        <dbReference type="EC" id="2.7.11.1"/>
    </reaction>
</comment>
<dbReference type="GO" id="GO:0005737">
    <property type="term" value="C:cytoplasm"/>
    <property type="evidence" value="ECO:0007669"/>
    <property type="project" value="UniProtKB-SubCell"/>
</dbReference>
<evidence type="ECO:0000256" key="16">
    <source>
        <dbReference type="ARBA" id="ARBA00022859"/>
    </source>
</evidence>
<evidence type="ECO:0000256" key="10">
    <source>
        <dbReference type="ARBA" id="ARBA00022679"/>
    </source>
</evidence>
<keyword evidence="13 22" id="KW-0418">Kinase</keyword>
<keyword evidence="5" id="KW-0963">Cytoplasm</keyword>
<dbReference type="GO" id="GO:0106310">
    <property type="term" value="F:protein serine kinase activity"/>
    <property type="evidence" value="ECO:0007669"/>
    <property type="project" value="RHEA"/>
</dbReference>
<dbReference type="RefSeq" id="XP_018329043.1">
    <property type="nucleotide sequence ID" value="XM_018473541.2"/>
</dbReference>
<dbReference type="Gene3D" id="1.10.510.10">
    <property type="entry name" value="Transferase(Phosphotransferase) domain 1"/>
    <property type="match status" value="1"/>
</dbReference>
<dbReference type="InterPro" id="IPR018935">
    <property type="entry name" value="RIO_kinase_CS"/>
</dbReference>
<dbReference type="InterPro" id="IPR051272">
    <property type="entry name" value="RIO-type_Ser/Thr_kinase"/>
</dbReference>
<evidence type="ECO:0000256" key="20">
    <source>
        <dbReference type="ARBA" id="ARBA00064322"/>
    </source>
</evidence>
<evidence type="ECO:0000256" key="2">
    <source>
        <dbReference type="ARBA" id="ARBA00004496"/>
    </source>
</evidence>
<keyword evidence="11 22" id="KW-0479">Metal-binding</keyword>
<dbReference type="GO" id="GO:0005524">
    <property type="term" value="F:ATP binding"/>
    <property type="evidence" value="ECO:0007669"/>
    <property type="project" value="UniProtKB-UniRule"/>
</dbReference>
<dbReference type="STRING" id="224129.A0A1W4X9G6"/>
<comment type="subcellular location">
    <subcellularLocation>
        <location evidence="2">Cytoplasm</location>
    </subcellularLocation>
</comment>
<evidence type="ECO:0000256" key="14">
    <source>
        <dbReference type="ARBA" id="ARBA00022840"/>
    </source>
</evidence>
<evidence type="ECO:0000313" key="25">
    <source>
        <dbReference type="RefSeq" id="XP_018329043.1"/>
    </source>
</evidence>
<proteinExistence type="inferred from homology"/>
<keyword evidence="24" id="KW-1185">Reference proteome</keyword>
<dbReference type="AlphaFoldDB" id="A0A1W4X9G6"/>
<evidence type="ECO:0000259" key="23">
    <source>
        <dbReference type="SMART" id="SM00090"/>
    </source>
</evidence>
<dbReference type="PANTHER" id="PTHR45723">
    <property type="entry name" value="SERINE/THREONINE-PROTEIN KINASE RIO1"/>
    <property type="match status" value="1"/>
</dbReference>
<keyword evidence="8" id="KW-0597">Phosphoprotein</keyword>
<keyword evidence="9" id="KW-0399">Innate immunity</keyword>
<evidence type="ECO:0000256" key="5">
    <source>
        <dbReference type="ARBA" id="ARBA00022490"/>
    </source>
</evidence>
<evidence type="ECO:0000256" key="1">
    <source>
        <dbReference type="ARBA" id="ARBA00001946"/>
    </source>
</evidence>
<protein>
    <recommendedName>
        <fullName evidence="21 22">Serine/threonine-protein kinase RIO3</fullName>
        <ecNumber evidence="4 22">2.7.11.1</ecNumber>
    </recommendedName>
</protein>
<sequence length="534" mass="61931">MSSPWAKIATPEPVNFEDILSEEIAKEIQSKEDQKYAKKVLKELREAEGINSPDPPPILFADENATYKSDEAIAKMLQKQYDLEYDDMLKKTENKFNGDSKVSISFSNYRRAHDQEASDLEEDGFLEDPSEKRDWDRFDYVERQFNIIPSCGYRMKEDGTMVTKHDMVMSGTRNACKMMNFPPDFHTGDGAGFDLQMSNKVFNSLKIYSSKEEARRKRMKDKKEDRATAEFGIDQFTRILLFKIINNRILENINGIISIGKEAVILHAESDPSYSDAILPKECVVKVYKTILSEFKQRDQYIRDDYRFTERMGKQTMRKTMYLWAEKEMHNLNRMKRVGIPCPEVVYLKHHVLVMSFIGENHKPAPKLKNATLDECEYEDAYHQVIENMKILYQKAKLIHADLSEYNILWYKGKCYFIDVGQSTEPRHIGSFGFLMRDCENVCNFFQRKGVPNVIEPEKLFFEITGCEFADRLALEAVESKYKAKPHLANLEDTDSPLVDEFEETWQRVKSGELAKTVQVADKPVVPLVETPAN</sequence>
<keyword evidence="15 22" id="KW-0460">Magnesium</keyword>
<gene>
    <name evidence="25" type="primary">LOC108739567</name>
</gene>
<feature type="domain" description="RIO kinase" evidence="23">
    <location>
        <begin position="222"/>
        <end position="466"/>
    </location>
</feature>
<dbReference type="GO" id="GO:0051607">
    <property type="term" value="P:defense response to virus"/>
    <property type="evidence" value="ECO:0007669"/>
    <property type="project" value="UniProtKB-KW"/>
</dbReference>
<evidence type="ECO:0000256" key="17">
    <source>
        <dbReference type="ARBA" id="ARBA00023118"/>
    </source>
</evidence>
<keyword evidence="14" id="KW-0067">ATP-binding</keyword>
<evidence type="ECO:0000256" key="13">
    <source>
        <dbReference type="ARBA" id="ARBA00022777"/>
    </source>
</evidence>
<evidence type="ECO:0000256" key="18">
    <source>
        <dbReference type="ARBA" id="ARBA00047899"/>
    </source>
</evidence>
<evidence type="ECO:0000256" key="9">
    <source>
        <dbReference type="ARBA" id="ARBA00022588"/>
    </source>
</evidence>
<dbReference type="InParanoid" id="A0A1W4X9G6"/>
<dbReference type="EC" id="2.7.11.1" evidence="4 22"/>
<keyword evidence="16" id="KW-0391">Immunity</keyword>
<evidence type="ECO:0000256" key="12">
    <source>
        <dbReference type="ARBA" id="ARBA00022741"/>
    </source>
</evidence>
<keyword evidence="10 22" id="KW-0808">Transferase</keyword>
<evidence type="ECO:0000256" key="11">
    <source>
        <dbReference type="ARBA" id="ARBA00022723"/>
    </source>
</evidence>
<dbReference type="Gene3D" id="3.30.200.20">
    <property type="entry name" value="Phosphorylase Kinase, domain 1"/>
    <property type="match status" value="1"/>
</dbReference>
<keyword evidence="12 22" id="KW-0547">Nucleotide-binding</keyword>
<dbReference type="SMART" id="SM00090">
    <property type="entry name" value="RIO"/>
    <property type="match status" value="1"/>
</dbReference>
<dbReference type="Pfam" id="PF01163">
    <property type="entry name" value="RIO1"/>
    <property type="match status" value="1"/>
</dbReference>
<evidence type="ECO:0000256" key="21">
    <source>
        <dbReference type="ARBA" id="ARBA00068351"/>
    </source>
</evidence>
<comment type="catalytic activity">
    <reaction evidence="19 22">
        <text>L-seryl-[protein] + ATP = O-phospho-L-seryl-[protein] + ADP + H(+)</text>
        <dbReference type="Rhea" id="RHEA:17989"/>
        <dbReference type="Rhea" id="RHEA-COMP:9863"/>
        <dbReference type="Rhea" id="RHEA-COMP:11604"/>
        <dbReference type="ChEBI" id="CHEBI:15378"/>
        <dbReference type="ChEBI" id="CHEBI:29999"/>
        <dbReference type="ChEBI" id="CHEBI:30616"/>
        <dbReference type="ChEBI" id="CHEBI:83421"/>
        <dbReference type="ChEBI" id="CHEBI:456216"/>
        <dbReference type="EC" id="2.7.11.1"/>
    </reaction>
</comment>
<evidence type="ECO:0000256" key="8">
    <source>
        <dbReference type="ARBA" id="ARBA00022553"/>
    </source>
</evidence>